<dbReference type="PANTHER" id="PTHR30576:SF10">
    <property type="entry name" value="SLL5057 PROTEIN"/>
    <property type="match status" value="1"/>
</dbReference>
<dbReference type="RefSeq" id="WP_168722553.1">
    <property type="nucleotide sequence ID" value="NZ_JAAXPN010000009.1"/>
</dbReference>
<dbReference type="Pfam" id="PF02397">
    <property type="entry name" value="Bac_transf"/>
    <property type="match status" value="1"/>
</dbReference>
<evidence type="ECO:0000313" key="5">
    <source>
        <dbReference type="Proteomes" id="UP000549765"/>
    </source>
</evidence>
<dbReference type="GO" id="GO:0016780">
    <property type="term" value="F:phosphotransferase activity, for other substituted phosphate groups"/>
    <property type="evidence" value="ECO:0007669"/>
    <property type="project" value="TreeGrafter"/>
</dbReference>
<name>A0A7X6N684_9LACO</name>
<evidence type="ECO:0000256" key="1">
    <source>
        <dbReference type="ARBA" id="ARBA00006464"/>
    </source>
</evidence>
<dbReference type="InterPro" id="IPR003362">
    <property type="entry name" value="Bact_transf"/>
</dbReference>
<comment type="similarity">
    <text evidence="1">Belongs to the bacterial sugar transferase family.</text>
</comment>
<protein>
    <submittedName>
        <fullName evidence="4">Sugar transferase</fullName>
    </submittedName>
</protein>
<evidence type="ECO:0000256" key="2">
    <source>
        <dbReference type="SAM" id="Phobius"/>
    </source>
</evidence>
<evidence type="ECO:0000313" key="4">
    <source>
        <dbReference type="EMBL" id="NKZ24760.1"/>
    </source>
</evidence>
<comment type="caution">
    <text evidence="4">The sequence shown here is derived from an EMBL/GenBank/DDBJ whole genome shotgun (WGS) entry which is preliminary data.</text>
</comment>
<organism evidence="4 5">
    <name type="scientific">Periweissella fabalis</name>
    <dbReference type="NCBI Taxonomy" id="1070421"/>
    <lineage>
        <taxon>Bacteria</taxon>
        <taxon>Bacillati</taxon>
        <taxon>Bacillota</taxon>
        <taxon>Bacilli</taxon>
        <taxon>Lactobacillales</taxon>
        <taxon>Lactobacillaceae</taxon>
        <taxon>Periweissella</taxon>
    </lineage>
</organism>
<keyword evidence="4" id="KW-0808">Transferase</keyword>
<dbReference type="PANTHER" id="PTHR30576">
    <property type="entry name" value="COLANIC BIOSYNTHESIS UDP-GLUCOSE LIPID CARRIER TRANSFERASE"/>
    <property type="match status" value="1"/>
</dbReference>
<dbReference type="EMBL" id="JAAXPN010000009">
    <property type="protein sequence ID" value="NKZ24760.1"/>
    <property type="molecule type" value="Genomic_DNA"/>
</dbReference>
<keyword evidence="5" id="KW-1185">Reference proteome</keyword>
<sequence length="209" mass="23535">MYNSFGKRLIDITLSAIMLVVTSPVMLIAAIAIKLSSKGPIVFKQIRMGKDHQPFKLYKFRSMRIDTPEIASNDLNGDDYHTAVGKFIRKFSIDELPQLFNVIKGDMSIIGPRPVILKETNLIELRHQNGAEKVRPGITGLAQVNGRDNLADEPKAMYDGQYAKKVSLKNDGKIFMQTILYVIKRDGVVEEQIDDDSTVDKKIKNKDPK</sequence>
<feature type="transmembrane region" description="Helical" evidence="2">
    <location>
        <begin position="12"/>
        <end position="33"/>
    </location>
</feature>
<dbReference type="AlphaFoldDB" id="A0A7X6N684"/>
<feature type="domain" description="Bacterial sugar transferase" evidence="3">
    <location>
        <begin position="7"/>
        <end position="183"/>
    </location>
</feature>
<gene>
    <name evidence="4" type="ORF">HF964_08130</name>
</gene>
<proteinExistence type="inferred from homology"/>
<dbReference type="Proteomes" id="UP000549765">
    <property type="component" value="Unassembled WGS sequence"/>
</dbReference>
<accession>A0A7X6N684</accession>
<keyword evidence="2" id="KW-1133">Transmembrane helix</keyword>
<keyword evidence="2" id="KW-0472">Membrane</keyword>
<evidence type="ECO:0000259" key="3">
    <source>
        <dbReference type="Pfam" id="PF02397"/>
    </source>
</evidence>
<reference evidence="4 5" key="1">
    <citation type="submission" date="2020-04" db="EMBL/GenBank/DDBJ databases">
        <title>MicrobeNet Type strains.</title>
        <authorList>
            <person name="Nicholson A.C."/>
        </authorList>
    </citation>
    <scope>NUCLEOTIDE SEQUENCE [LARGE SCALE GENOMIC DNA]</scope>
    <source>
        <strain evidence="4 5">CCUG 61472</strain>
    </source>
</reference>
<keyword evidence="2" id="KW-0812">Transmembrane</keyword>